<evidence type="ECO:0000256" key="4">
    <source>
        <dbReference type="ARBA" id="ARBA00022598"/>
    </source>
</evidence>
<dbReference type="PRINTS" id="PR01042">
    <property type="entry name" value="TRNASYNTHASP"/>
</dbReference>
<dbReference type="Proteomes" id="UP000249762">
    <property type="component" value="Unassembled WGS sequence"/>
</dbReference>
<dbReference type="InterPro" id="IPR045864">
    <property type="entry name" value="aa-tRNA-synth_II/BPL/LPL"/>
</dbReference>
<keyword evidence="5" id="KW-0547">Nucleotide-binding</keyword>
<evidence type="ECO:0000256" key="2">
    <source>
        <dbReference type="ARBA" id="ARBA00011738"/>
    </source>
</evidence>
<accession>A0A328PQ03</accession>
<comment type="similarity">
    <text evidence="1">Belongs to the class-II aminoacyl-tRNA synthetase family.</text>
</comment>
<evidence type="ECO:0000256" key="8">
    <source>
        <dbReference type="ARBA" id="ARBA00023146"/>
    </source>
</evidence>
<dbReference type="PANTHER" id="PTHR22594:SF34">
    <property type="entry name" value="ASPARAGINE--TRNA LIGASE, MITOCHONDRIAL-RELATED"/>
    <property type="match status" value="1"/>
</dbReference>
<dbReference type="Pfam" id="PF00152">
    <property type="entry name" value="tRNA-synt_2"/>
    <property type="match status" value="1"/>
</dbReference>
<dbReference type="OrthoDB" id="9762036at2"/>
<dbReference type="InterPro" id="IPR004365">
    <property type="entry name" value="NA-bd_OB_tRNA"/>
</dbReference>
<evidence type="ECO:0000256" key="6">
    <source>
        <dbReference type="ARBA" id="ARBA00022840"/>
    </source>
</evidence>
<evidence type="ECO:0000256" key="5">
    <source>
        <dbReference type="ARBA" id="ARBA00022741"/>
    </source>
</evidence>
<evidence type="ECO:0000256" key="1">
    <source>
        <dbReference type="ARBA" id="ARBA00008226"/>
    </source>
</evidence>
<name>A0A328PQ03_9MOLU</name>
<dbReference type="Gene3D" id="2.40.50.140">
    <property type="entry name" value="Nucleic acid-binding proteins"/>
    <property type="match status" value="1"/>
</dbReference>
<dbReference type="Pfam" id="PF01336">
    <property type="entry name" value="tRNA_anti-codon"/>
    <property type="match status" value="1"/>
</dbReference>
<dbReference type="InterPro" id="IPR002312">
    <property type="entry name" value="Asp/Asn-tRNA-synth_IIb"/>
</dbReference>
<dbReference type="InterPro" id="IPR004364">
    <property type="entry name" value="Aa-tRNA-synt_II"/>
</dbReference>
<dbReference type="GO" id="GO:0004816">
    <property type="term" value="F:asparagine-tRNA ligase activity"/>
    <property type="evidence" value="ECO:0007669"/>
    <property type="project" value="UniProtKB-UniRule"/>
</dbReference>
<dbReference type="GO" id="GO:0003676">
    <property type="term" value="F:nucleic acid binding"/>
    <property type="evidence" value="ECO:0007669"/>
    <property type="project" value="InterPro"/>
</dbReference>
<evidence type="ECO:0000313" key="12">
    <source>
        <dbReference type="Proteomes" id="UP000249762"/>
    </source>
</evidence>
<dbReference type="EC" id="6.1.1.22" evidence="3 9"/>
<evidence type="ECO:0000259" key="10">
    <source>
        <dbReference type="PROSITE" id="PS50862"/>
    </source>
</evidence>
<organism evidence="11 12">
    <name type="scientific">Mycoplasma wenyonii</name>
    <dbReference type="NCBI Taxonomy" id="65123"/>
    <lineage>
        <taxon>Bacteria</taxon>
        <taxon>Bacillati</taxon>
        <taxon>Mycoplasmatota</taxon>
        <taxon>Mollicutes</taxon>
        <taxon>Mycoplasmataceae</taxon>
        <taxon>Mycoplasma</taxon>
    </lineage>
</organism>
<dbReference type="InterPro" id="IPR004522">
    <property type="entry name" value="Asn-tRNA-ligase"/>
</dbReference>
<comment type="caution">
    <text evidence="11">The sequence shown here is derived from an EMBL/GenBank/DDBJ whole genome shotgun (WGS) entry which is preliminary data.</text>
</comment>
<dbReference type="GO" id="GO:0005524">
    <property type="term" value="F:ATP binding"/>
    <property type="evidence" value="ECO:0007669"/>
    <property type="project" value="UniProtKB-KW"/>
</dbReference>
<keyword evidence="4 11" id="KW-0436">Ligase</keyword>
<dbReference type="SUPFAM" id="SSF55681">
    <property type="entry name" value="Class II aaRS and biotin synthetases"/>
    <property type="match status" value="1"/>
</dbReference>
<dbReference type="EMBL" id="QKVO01000002">
    <property type="protein sequence ID" value="RAO95236.1"/>
    <property type="molecule type" value="Genomic_DNA"/>
</dbReference>
<dbReference type="Gene3D" id="3.30.930.10">
    <property type="entry name" value="Bira Bifunctional Protein, Domain 2"/>
    <property type="match status" value="1"/>
</dbReference>
<dbReference type="SUPFAM" id="SSF50249">
    <property type="entry name" value="Nucleic acid-binding proteins"/>
    <property type="match status" value="1"/>
</dbReference>
<dbReference type="PANTHER" id="PTHR22594">
    <property type="entry name" value="ASPARTYL/LYSYL-TRNA SYNTHETASE"/>
    <property type="match status" value="1"/>
</dbReference>
<keyword evidence="7" id="KW-0648">Protein biosynthesis</keyword>
<dbReference type="InterPro" id="IPR006195">
    <property type="entry name" value="aa-tRNA-synth_II"/>
</dbReference>
<sequence>MKSSISAFLEDSDNLDLAQLYSLKGWVRSIQKFNSIGFVSLNDGSNLSGIQLVSSPELIQEKDLALGDAIQVVGYLKKSRGKEQEWEFKVEQLEVLKKSDKDFPIIPTKLSLDFLRTQQLVRHRTSIFQAVSIIRKELVQSIHTFLYENHFFPCFAPILSTNSCEGGAELFKLDSDGADFFKKDEILLSVSGQFYCETISNGLGRSYSFGPTFRSEKSNSSAHLAEFWMIELEMAFTNLLQLIELVYNFFIYLIKKVLHNCKDCLEELSNKLLGDRQLLIEKLEGIASSKYITLSYSEAIEILSQTKDISWGYEISKEDENFLLSKLNTKILFVTNYPSSQKPFYMKMSEDKKITYSFDMLVSEVGELAGGSEREDSLEILNQKIKEQGLNPKELEWYLSLRKFGYASSAGMGMGFERLLMFVTGLKNIKDSSVFPRSYSQLSI</sequence>
<keyword evidence="12" id="KW-1185">Reference proteome</keyword>
<dbReference type="AlphaFoldDB" id="A0A328PQ03"/>
<reference evidence="12" key="1">
    <citation type="submission" date="2018-06" db="EMBL/GenBank/DDBJ databases">
        <authorList>
            <person name="Martinez Ocampo F."/>
            <person name="Quiroz Castaneda R.E."/>
            <person name="Rojas Lopez X."/>
        </authorList>
    </citation>
    <scope>NUCLEOTIDE SEQUENCE [LARGE SCALE GENOMIC DNA]</scope>
    <source>
        <strain evidence="12">INIFAP02</strain>
    </source>
</reference>
<comment type="subunit">
    <text evidence="2">Homodimer.</text>
</comment>
<gene>
    <name evidence="11" type="ORF">DNK47_00940</name>
</gene>
<protein>
    <recommendedName>
        <fullName evidence="3 9">Asparagine--tRNA ligase</fullName>
        <ecNumber evidence="3 9">6.1.1.22</ecNumber>
    </recommendedName>
</protein>
<dbReference type="InterPro" id="IPR012340">
    <property type="entry name" value="NA-bd_OB-fold"/>
</dbReference>
<feature type="domain" description="Aminoacyl-transfer RNA synthetases class-II family profile" evidence="10">
    <location>
        <begin position="91"/>
        <end position="436"/>
    </location>
</feature>
<dbReference type="CDD" id="cd04318">
    <property type="entry name" value="EcAsnRS_like_N"/>
    <property type="match status" value="1"/>
</dbReference>
<evidence type="ECO:0000256" key="9">
    <source>
        <dbReference type="NCBIfam" id="TIGR00457"/>
    </source>
</evidence>
<dbReference type="NCBIfam" id="NF003037">
    <property type="entry name" value="PRK03932.1"/>
    <property type="match status" value="1"/>
</dbReference>
<dbReference type="PROSITE" id="PS50862">
    <property type="entry name" value="AA_TRNA_LIGASE_II"/>
    <property type="match status" value="1"/>
</dbReference>
<keyword evidence="6" id="KW-0067">ATP-binding</keyword>
<evidence type="ECO:0000256" key="3">
    <source>
        <dbReference type="ARBA" id="ARBA00012816"/>
    </source>
</evidence>
<dbReference type="NCBIfam" id="TIGR00457">
    <property type="entry name" value="asnS"/>
    <property type="match status" value="1"/>
</dbReference>
<proteinExistence type="inferred from homology"/>
<dbReference type="GO" id="GO:0006421">
    <property type="term" value="P:asparaginyl-tRNA aminoacylation"/>
    <property type="evidence" value="ECO:0007669"/>
    <property type="project" value="UniProtKB-UniRule"/>
</dbReference>
<evidence type="ECO:0000313" key="11">
    <source>
        <dbReference type="EMBL" id="RAO95236.1"/>
    </source>
</evidence>
<keyword evidence="8" id="KW-0030">Aminoacyl-tRNA synthetase</keyword>
<evidence type="ECO:0000256" key="7">
    <source>
        <dbReference type="ARBA" id="ARBA00022917"/>
    </source>
</evidence>